<evidence type="ECO:0000313" key="2">
    <source>
        <dbReference type="EMBL" id="KAJ4965641.1"/>
    </source>
</evidence>
<dbReference type="Proteomes" id="UP001141806">
    <property type="component" value="Unassembled WGS sequence"/>
</dbReference>
<comment type="caution">
    <text evidence="2">The sequence shown here is derived from an EMBL/GenBank/DDBJ whole genome shotgun (WGS) entry which is preliminary data.</text>
</comment>
<keyword evidence="3" id="KW-1185">Reference proteome</keyword>
<evidence type="ECO:0000256" key="1">
    <source>
        <dbReference type="SAM" id="MobiDB-lite"/>
    </source>
</evidence>
<sequence>MEKPSFLSEPVVKDSTDPDMEIAQYLVQLSGEDITEENESSNSNNYETKSKNKKQNDISLSSSNTKEIVGRETLVFRSKKRRYRSIASIYRSTKPLEVNMQAKKMRVRC</sequence>
<dbReference type="PANTHER" id="PTHR35167">
    <property type="entry name" value="OS05G0216466 PROTEIN"/>
    <property type="match status" value="1"/>
</dbReference>
<evidence type="ECO:0000313" key="3">
    <source>
        <dbReference type="Proteomes" id="UP001141806"/>
    </source>
</evidence>
<feature type="region of interest" description="Disordered" evidence="1">
    <location>
        <begin position="31"/>
        <end position="64"/>
    </location>
</feature>
<name>A0A9Q0K882_9MAGN</name>
<reference evidence="2" key="1">
    <citation type="journal article" date="2023" name="Plant J.">
        <title>The genome of the king protea, Protea cynaroides.</title>
        <authorList>
            <person name="Chang J."/>
            <person name="Duong T.A."/>
            <person name="Schoeman C."/>
            <person name="Ma X."/>
            <person name="Roodt D."/>
            <person name="Barker N."/>
            <person name="Li Z."/>
            <person name="Van de Peer Y."/>
            <person name="Mizrachi E."/>
        </authorList>
    </citation>
    <scope>NUCLEOTIDE SEQUENCE</scope>
    <source>
        <tissue evidence="2">Young leaves</tissue>
    </source>
</reference>
<dbReference type="PANTHER" id="PTHR35167:SF12">
    <property type="match status" value="1"/>
</dbReference>
<proteinExistence type="predicted"/>
<dbReference type="AlphaFoldDB" id="A0A9Q0K882"/>
<accession>A0A9Q0K882</accession>
<protein>
    <submittedName>
        <fullName evidence="2">Uncharacterized protein</fullName>
    </submittedName>
</protein>
<gene>
    <name evidence="2" type="ORF">NE237_017490</name>
</gene>
<organism evidence="2 3">
    <name type="scientific">Protea cynaroides</name>
    <dbReference type="NCBI Taxonomy" id="273540"/>
    <lineage>
        <taxon>Eukaryota</taxon>
        <taxon>Viridiplantae</taxon>
        <taxon>Streptophyta</taxon>
        <taxon>Embryophyta</taxon>
        <taxon>Tracheophyta</taxon>
        <taxon>Spermatophyta</taxon>
        <taxon>Magnoliopsida</taxon>
        <taxon>Proteales</taxon>
        <taxon>Proteaceae</taxon>
        <taxon>Protea</taxon>
    </lineage>
</organism>
<dbReference type="EMBL" id="JAMYWD010000007">
    <property type="protein sequence ID" value="KAJ4965641.1"/>
    <property type="molecule type" value="Genomic_DNA"/>
</dbReference>